<proteinExistence type="predicted"/>
<feature type="non-terminal residue" evidence="1">
    <location>
        <position position="321"/>
    </location>
</feature>
<evidence type="ECO:0000313" key="2">
    <source>
        <dbReference type="Proteomes" id="UP000789525"/>
    </source>
</evidence>
<keyword evidence="2" id="KW-1185">Reference proteome</keyword>
<dbReference type="Proteomes" id="UP000789525">
    <property type="component" value="Unassembled WGS sequence"/>
</dbReference>
<sequence>MNPGAGGAQKKADAQDSDSAMDISSSEDSTSLMAKAVSKPNVGAASSSRLGGLSAEDQSYAEAVLTIICSHPAAQPFLRPLDPVRENAPNYFRVIEKPMDLGTVEKRLKSHKDPSTRKKFERYPNVQSFVDEVNLVFDNCFKYNGTLHNVSQLAIQVKKVFEEKMAEAPSGKGLKFTLVPKPASAPTNDKQNTVPRIIHGSAKHHSPNAPRKRGLPGGPLAPASVSRSRRDPIRIAQDKFCKAVLDHLYHPQHETAAFPFLRPVDPDLYPDYFSQIQRPMDLSTVQDKLSHGAYGSAGDFRDDIKLMFANCYQYNPSWATV</sequence>
<evidence type="ECO:0000313" key="1">
    <source>
        <dbReference type="EMBL" id="CAG8742117.1"/>
    </source>
</evidence>
<reference evidence="1" key="1">
    <citation type="submission" date="2021-06" db="EMBL/GenBank/DDBJ databases">
        <authorList>
            <person name="Kallberg Y."/>
            <person name="Tangrot J."/>
            <person name="Rosling A."/>
        </authorList>
    </citation>
    <scope>NUCLEOTIDE SEQUENCE</scope>
    <source>
        <strain evidence="1">CL356</strain>
    </source>
</reference>
<organism evidence="1 2">
    <name type="scientific">Acaulospora colombiana</name>
    <dbReference type="NCBI Taxonomy" id="27376"/>
    <lineage>
        <taxon>Eukaryota</taxon>
        <taxon>Fungi</taxon>
        <taxon>Fungi incertae sedis</taxon>
        <taxon>Mucoromycota</taxon>
        <taxon>Glomeromycotina</taxon>
        <taxon>Glomeromycetes</taxon>
        <taxon>Diversisporales</taxon>
        <taxon>Acaulosporaceae</taxon>
        <taxon>Acaulospora</taxon>
    </lineage>
</organism>
<gene>
    <name evidence="1" type="ORF">ACOLOM_LOCUS12233</name>
</gene>
<protein>
    <submittedName>
        <fullName evidence="1">3313_t:CDS:1</fullName>
    </submittedName>
</protein>
<dbReference type="EMBL" id="CAJVPT010048445">
    <property type="protein sequence ID" value="CAG8742117.1"/>
    <property type="molecule type" value="Genomic_DNA"/>
</dbReference>
<name>A0ACA9QB06_9GLOM</name>
<accession>A0ACA9QB06</accession>
<comment type="caution">
    <text evidence="1">The sequence shown here is derived from an EMBL/GenBank/DDBJ whole genome shotgun (WGS) entry which is preliminary data.</text>
</comment>